<evidence type="ECO:0000256" key="8">
    <source>
        <dbReference type="ARBA" id="ARBA00023128"/>
    </source>
</evidence>
<dbReference type="SUPFAM" id="SSF101790">
    <property type="entry name" value="Aminomethyltransferase beta-barrel domain"/>
    <property type="match status" value="1"/>
</dbReference>
<dbReference type="SUPFAM" id="SSF103025">
    <property type="entry name" value="Folate-binding domain"/>
    <property type="match status" value="1"/>
</dbReference>
<dbReference type="GO" id="GO:0004047">
    <property type="term" value="F:aminomethyltransferase activity"/>
    <property type="evidence" value="ECO:0007669"/>
    <property type="project" value="UniProtKB-EC"/>
</dbReference>
<comment type="function">
    <text evidence="12">The glycine cleavage system catalyzes the degradation of glycine.</text>
</comment>
<feature type="domain" description="Aminomethyltransferase C-terminal" evidence="14">
    <location>
        <begin position="404"/>
        <end position="481"/>
    </location>
</feature>
<gene>
    <name evidence="15" type="ORF">LTR36_001043</name>
</gene>
<evidence type="ECO:0000256" key="3">
    <source>
        <dbReference type="ARBA" id="ARBA00011690"/>
    </source>
</evidence>
<evidence type="ECO:0000256" key="4">
    <source>
        <dbReference type="ARBA" id="ARBA00012616"/>
    </source>
</evidence>
<feature type="binding site" evidence="11">
    <location>
        <position position="307"/>
    </location>
    <ligand>
        <name>substrate</name>
    </ligand>
</feature>
<dbReference type="FunFam" id="3.30.70.1400:FF:000001">
    <property type="entry name" value="Aminomethyltransferase"/>
    <property type="match status" value="1"/>
</dbReference>
<comment type="catalytic activity">
    <reaction evidence="10 12">
        <text>N(6)-[(R)-S(8)-aminomethyldihydrolipoyl]-L-lysyl-[protein] + (6S)-5,6,7,8-tetrahydrofolate = N(6)-[(R)-dihydrolipoyl]-L-lysyl-[protein] + (6R)-5,10-methylene-5,6,7,8-tetrahydrofolate + NH4(+)</text>
        <dbReference type="Rhea" id="RHEA:16945"/>
        <dbReference type="Rhea" id="RHEA-COMP:10475"/>
        <dbReference type="Rhea" id="RHEA-COMP:10492"/>
        <dbReference type="ChEBI" id="CHEBI:15636"/>
        <dbReference type="ChEBI" id="CHEBI:28938"/>
        <dbReference type="ChEBI" id="CHEBI:57453"/>
        <dbReference type="ChEBI" id="CHEBI:83100"/>
        <dbReference type="ChEBI" id="CHEBI:83143"/>
        <dbReference type="EC" id="2.1.2.10"/>
    </reaction>
</comment>
<evidence type="ECO:0000256" key="10">
    <source>
        <dbReference type="ARBA" id="ARBA00047665"/>
    </source>
</evidence>
<dbReference type="EMBL" id="JAVFHQ010000011">
    <property type="protein sequence ID" value="KAK4547387.1"/>
    <property type="molecule type" value="Genomic_DNA"/>
</dbReference>
<proteinExistence type="inferred from homology"/>
<evidence type="ECO:0000256" key="9">
    <source>
        <dbReference type="ARBA" id="ARBA00031395"/>
    </source>
</evidence>
<dbReference type="InterPro" id="IPR029043">
    <property type="entry name" value="GcvT/YgfZ_C"/>
</dbReference>
<dbReference type="InterPro" id="IPR013977">
    <property type="entry name" value="GcvT_C"/>
</dbReference>
<keyword evidence="8 12" id="KW-0496">Mitochondrion</keyword>
<reference evidence="15 16" key="1">
    <citation type="submission" date="2021-11" db="EMBL/GenBank/DDBJ databases">
        <title>Black yeast isolated from Biological Soil Crust.</title>
        <authorList>
            <person name="Kurbessoian T."/>
        </authorList>
    </citation>
    <scope>NUCLEOTIDE SEQUENCE [LARGE SCALE GENOMIC DNA]</scope>
    <source>
        <strain evidence="15 16">CCFEE 5522</strain>
    </source>
</reference>
<evidence type="ECO:0000256" key="11">
    <source>
        <dbReference type="PIRSR" id="PIRSR006487-1"/>
    </source>
</evidence>
<comment type="caution">
    <text evidence="15">The sequence shown here is derived from an EMBL/GenBank/DDBJ whole genome shotgun (WGS) entry which is preliminary data.</text>
</comment>
<dbReference type="EC" id="2.1.2.10" evidence="4 12"/>
<feature type="domain" description="GCVT N-terminal" evidence="13">
    <location>
        <begin position="94"/>
        <end position="372"/>
    </location>
</feature>
<dbReference type="PIRSF" id="PIRSF006487">
    <property type="entry name" value="GcvT"/>
    <property type="match status" value="1"/>
</dbReference>
<dbReference type="InterPro" id="IPR006222">
    <property type="entry name" value="GCVT_N"/>
</dbReference>
<evidence type="ECO:0000256" key="6">
    <source>
        <dbReference type="ARBA" id="ARBA00022679"/>
    </source>
</evidence>
<comment type="subunit">
    <text evidence="3 12">The glycine cleavage system is composed of four proteins: P, T, L and H.</text>
</comment>
<dbReference type="PANTHER" id="PTHR43757:SF2">
    <property type="entry name" value="AMINOMETHYLTRANSFERASE, MITOCHONDRIAL"/>
    <property type="match status" value="1"/>
</dbReference>
<evidence type="ECO:0000256" key="12">
    <source>
        <dbReference type="RuleBase" id="RU003981"/>
    </source>
</evidence>
<dbReference type="Gene3D" id="4.10.1250.10">
    <property type="entry name" value="Aminomethyltransferase fragment"/>
    <property type="match status" value="1"/>
</dbReference>
<dbReference type="Gene3D" id="2.40.30.110">
    <property type="entry name" value="Aminomethyltransferase beta-barrel domains"/>
    <property type="match status" value="1"/>
</dbReference>
<dbReference type="FunFam" id="4.10.1250.10:FF:000002">
    <property type="entry name" value="Aminomethyltransferase"/>
    <property type="match status" value="1"/>
</dbReference>
<keyword evidence="6 12" id="KW-0808">Transferase</keyword>
<dbReference type="FunFam" id="2.40.30.110:FF:000002">
    <property type="entry name" value="Aminomethyltransferase"/>
    <property type="match status" value="1"/>
</dbReference>
<dbReference type="Pfam" id="PF08669">
    <property type="entry name" value="GCV_T_C"/>
    <property type="match status" value="1"/>
</dbReference>
<dbReference type="GO" id="GO:0008483">
    <property type="term" value="F:transaminase activity"/>
    <property type="evidence" value="ECO:0007669"/>
    <property type="project" value="UniProtKB-KW"/>
</dbReference>
<dbReference type="AlphaFoldDB" id="A0AAV9JPR2"/>
<comment type="subcellular location">
    <subcellularLocation>
        <location evidence="1 12">Mitochondrion</location>
    </subcellularLocation>
</comment>
<protein>
    <recommendedName>
        <fullName evidence="4 12">Aminomethyltransferase</fullName>
        <ecNumber evidence="4 12">2.1.2.10</ecNumber>
    </recommendedName>
    <alternativeName>
        <fullName evidence="9 12">Glycine cleavage system T protein</fullName>
    </alternativeName>
</protein>
<dbReference type="NCBIfam" id="TIGR00528">
    <property type="entry name" value="gcvT"/>
    <property type="match status" value="1"/>
</dbReference>
<evidence type="ECO:0000259" key="14">
    <source>
        <dbReference type="Pfam" id="PF08669"/>
    </source>
</evidence>
<keyword evidence="16" id="KW-1185">Reference proteome</keyword>
<dbReference type="Proteomes" id="UP001324427">
    <property type="component" value="Unassembled WGS sequence"/>
</dbReference>
<dbReference type="Gene3D" id="3.30.70.1400">
    <property type="entry name" value="Aminomethyltransferase beta-barrel domains"/>
    <property type="match status" value="1"/>
</dbReference>
<dbReference type="GO" id="GO:0005739">
    <property type="term" value="C:mitochondrion"/>
    <property type="evidence" value="ECO:0007669"/>
    <property type="project" value="UniProtKB-SubCell"/>
</dbReference>
<dbReference type="InterPro" id="IPR006223">
    <property type="entry name" value="GcvT"/>
</dbReference>
<evidence type="ECO:0000313" key="15">
    <source>
        <dbReference type="EMBL" id="KAK4547387.1"/>
    </source>
</evidence>
<keyword evidence="7 12" id="KW-0809">Transit peptide</keyword>
<name>A0AAV9JPR2_9PEZI</name>
<dbReference type="GO" id="GO:0006546">
    <property type="term" value="P:glycine catabolic process"/>
    <property type="evidence" value="ECO:0007669"/>
    <property type="project" value="InterPro"/>
</dbReference>
<keyword evidence="5 12" id="KW-0032">Aminotransferase</keyword>
<dbReference type="InterPro" id="IPR028896">
    <property type="entry name" value="GcvT/YgfZ/DmdA"/>
</dbReference>
<dbReference type="Pfam" id="PF01571">
    <property type="entry name" value="GCV_T"/>
    <property type="match status" value="1"/>
</dbReference>
<evidence type="ECO:0000256" key="5">
    <source>
        <dbReference type="ARBA" id="ARBA00022576"/>
    </source>
</evidence>
<sequence>MATSRSTARLASSMIERTMIPSYRCRRGIVALATRQLHIATSHQAPPQLTLSITRQSMHLTMRQQQRRAQSTLGENTKPAPIFYTDEKPGKTALYDLHLRHGGKMVPFGGYSMPVQYSDLSVGESHHWTREKCSLFDVGHMVQYHFDGPGAEAFLESVTPAGVKDLAPGQSTLSALLHPQTGGIADDCIITRLESGPKHLFYVVLNAGCRQKDYDFLSSAIGRWDNTMNPVVHMRHLQTEGEPYGLVALQGPLAADILSSALASACKVDVKAWYFGNAKHITLALPSGESLPIVASRGGYTGEDGFELSMHPSQTVEVAETLLKTAGEDKLRLAGLGARDSLRLEAGMCLYGHDLDDSTTPVEAGLSWIIPKSRRSLEGSGFNGAETIVPQLTPVSKGGAGVGRRRIGLVVEGAPAREGAEIVDEGGEVIGKVTSGCPSPTLKKNIAMAYVKDGMHKAGTEVQVVVRGKKRKAVVTKMPFVPSKYFKER</sequence>
<comment type="similarity">
    <text evidence="2 12">Belongs to the GcvT family.</text>
</comment>
<organism evidence="15 16">
    <name type="scientific">Oleoguttula mirabilis</name>
    <dbReference type="NCBI Taxonomy" id="1507867"/>
    <lineage>
        <taxon>Eukaryota</taxon>
        <taxon>Fungi</taxon>
        <taxon>Dikarya</taxon>
        <taxon>Ascomycota</taxon>
        <taxon>Pezizomycotina</taxon>
        <taxon>Dothideomycetes</taxon>
        <taxon>Dothideomycetidae</taxon>
        <taxon>Mycosphaerellales</taxon>
        <taxon>Teratosphaeriaceae</taxon>
        <taxon>Oleoguttula</taxon>
    </lineage>
</organism>
<dbReference type="Gene3D" id="3.30.1360.120">
    <property type="entry name" value="Probable tRNA modification gtpase trme, domain 1"/>
    <property type="match status" value="1"/>
</dbReference>
<evidence type="ECO:0000256" key="2">
    <source>
        <dbReference type="ARBA" id="ARBA00008609"/>
    </source>
</evidence>
<evidence type="ECO:0000313" key="16">
    <source>
        <dbReference type="Proteomes" id="UP001324427"/>
    </source>
</evidence>
<evidence type="ECO:0000256" key="1">
    <source>
        <dbReference type="ARBA" id="ARBA00004173"/>
    </source>
</evidence>
<dbReference type="GO" id="GO:0005960">
    <property type="term" value="C:glycine cleavage complex"/>
    <property type="evidence" value="ECO:0007669"/>
    <property type="project" value="InterPro"/>
</dbReference>
<accession>A0AAV9JPR2</accession>
<dbReference type="InterPro" id="IPR027266">
    <property type="entry name" value="TrmE/GcvT-like"/>
</dbReference>
<evidence type="ECO:0000256" key="7">
    <source>
        <dbReference type="ARBA" id="ARBA00022946"/>
    </source>
</evidence>
<evidence type="ECO:0000259" key="13">
    <source>
        <dbReference type="Pfam" id="PF01571"/>
    </source>
</evidence>
<dbReference type="PANTHER" id="PTHR43757">
    <property type="entry name" value="AMINOMETHYLTRANSFERASE"/>
    <property type="match status" value="1"/>
</dbReference>